<evidence type="ECO:0000313" key="1">
    <source>
        <dbReference type="EMBL" id="QLG28902.1"/>
    </source>
</evidence>
<dbReference type="RefSeq" id="WP_179170476.1">
    <property type="nucleotide sequence ID" value="NZ_CP058529.1"/>
</dbReference>
<dbReference type="InterPro" id="IPR036388">
    <property type="entry name" value="WH-like_DNA-bd_sf"/>
</dbReference>
<dbReference type="Gene3D" id="1.10.10.10">
    <property type="entry name" value="Winged helix-like DNA-binding domain superfamily/Winged helix DNA-binding domain"/>
    <property type="match status" value="1"/>
</dbReference>
<gene>
    <name evidence="1" type="ORF">HUG10_15725</name>
</gene>
<dbReference type="InterPro" id="IPR036390">
    <property type="entry name" value="WH_DNA-bd_sf"/>
</dbReference>
<dbReference type="Proteomes" id="UP000509750">
    <property type="component" value="Chromosome"/>
</dbReference>
<name>A0A7D5KNX6_9EURY</name>
<dbReference type="SUPFAM" id="SSF46785">
    <property type="entry name" value="Winged helix' DNA-binding domain"/>
    <property type="match status" value="1"/>
</dbReference>
<dbReference type="KEGG" id="halg:HUG10_15725"/>
<dbReference type="EMBL" id="CP058529">
    <property type="protein sequence ID" value="QLG28902.1"/>
    <property type="molecule type" value="Genomic_DNA"/>
</dbReference>
<protein>
    <submittedName>
        <fullName evidence="1">Helix-turn-helix domain-containing protein</fullName>
    </submittedName>
</protein>
<reference evidence="1 2" key="1">
    <citation type="submission" date="2020-07" db="EMBL/GenBank/DDBJ databases">
        <title>Gai3-2, isolated from salt lake.</title>
        <authorList>
            <person name="Cui H."/>
            <person name="Shi X."/>
        </authorList>
    </citation>
    <scope>NUCLEOTIDE SEQUENCE [LARGE SCALE GENOMIC DNA]</scope>
    <source>
        <strain evidence="1 2">Gai3-2</strain>
    </source>
</reference>
<evidence type="ECO:0000313" key="2">
    <source>
        <dbReference type="Proteomes" id="UP000509750"/>
    </source>
</evidence>
<keyword evidence="2" id="KW-1185">Reference proteome</keyword>
<dbReference type="CDD" id="cd00090">
    <property type="entry name" value="HTH_ARSR"/>
    <property type="match status" value="1"/>
</dbReference>
<organism evidence="1 2">
    <name type="scientific">Halorarum halophilum</name>
    <dbReference type="NCBI Taxonomy" id="2743090"/>
    <lineage>
        <taxon>Archaea</taxon>
        <taxon>Methanobacteriati</taxon>
        <taxon>Methanobacteriota</taxon>
        <taxon>Stenosarchaea group</taxon>
        <taxon>Halobacteria</taxon>
        <taxon>Halobacteriales</taxon>
        <taxon>Haloferacaceae</taxon>
        <taxon>Halorarum</taxon>
    </lineage>
</organism>
<accession>A0A7D5KNX6</accession>
<dbReference type="GeneID" id="56030312"/>
<dbReference type="OrthoDB" id="312155at2157"/>
<sequence>MSVEVDPAEVLGLLYDEYARSILMRTSSKPMSADQLADACDASISTVYRRVDELEELGLIHGEEQYDPNGDHYRTFEAVVDHVGIDIEDGDLSVTMSRSENRADRFTRAWENLREDE</sequence>
<dbReference type="Pfam" id="PF12840">
    <property type="entry name" value="HTH_20"/>
    <property type="match status" value="1"/>
</dbReference>
<proteinExistence type="predicted"/>
<dbReference type="InterPro" id="IPR011991">
    <property type="entry name" value="ArsR-like_HTH"/>
</dbReference>
<dbReference type="AlphaFoldDB" id="A0A7D5KNX6"/>